<keyword evidence="1 5" id="KW-0489">Methyltransferase</keyword>
<dbReference type="Pfam" id="PF01029">
    <property type="entry name" value="NusB"/>
    <property type="match status" value="1"/>
</dbReference>
<dbReference type="InterPro" id="IPR029063">
    <property type="entry name" value="SAM-dependent_MTases_sf"/>
</dbReference>
<feature type="binding site" evidence="5">
    <location>
        <position position="363"/>
    </location>
    <ligand>
        <name>S-adenosyl-L-methionine</name>
        <dbReference type="ChEBI" id="CHEBI:59789"/>
    </ligand>
</feature>
<comment type="caution">
    <text evidence="7">The sequence shown here is derived from an EMBL/GenBank/DDBJ whole genome shotgun (WGS) entry which is preliminary data.</text>
</comment>
<proteinExistence type="inferred from homology"/>
<dbReference type="PANTHER" id="PTHR22807">
    <property type="entry name" value="NOP2 YEAST -RELATED NOL1/NOP2/FMU SUN DOMAIN-CONTAINING"/>
    <property type="match status" value="1"/>
</dbReference>
<evidence type="ECO:0000256" key="1">
    <source>
        <dbReference type="ARBA" id="ARBA00022603"/>
    </source>
</evidence>
<dbReference type="AlphaFoldDB" id="A0A0V8RQG6"/>
<dbReference type="SUPFAM" id="SSF53335">
    <property type="entry name" value="S-adenosyl-L-methionine-dependent methyltransferases"/>
    <property type="match status" value="1"/>
</dbReference>
<dbReference type="InterPro" id="IPR049560">
    <property type="entry name" value="MeTrfase_RsmB-F_NOP2_cat"/>
</dbReference>
<dbReference type="InterPro" id="IPR035926">
    <property type="entry name" value="NusB-like_sf"/>
</dbReference>
<evidence type="ECO:0000259" key="6">
    <source>
        <dbReference type="PROSITE" id="PS51686"/>
    </source>
</evidence>
<keyword evidence="4 5" id="KW-0694">RNA-binding</keyword>
<keyword evidence="3 5" id="KW-0949">S-adenosyl-L-methionine</keyword>
<dbReference type="Gene3D" id="1.10.940.10">
    <property type="entry name" value="NusB-like"/>
    <property type="match status" value="1"/>
</dbReference>
<dbReference type="PRINTS" id="PR02008">
    <property type="entry name" value="RCMTFAMILY"/>
</dbReference>
<protein>
    <submittedName>
        <fullName evidence="7">16S rRNA methyltransferase</fullName>
    </submittedName>
</protein>
<dbReference type="GO" id="GO:0003723">
    <property type="term" value="F:RNA binding"/>
    <property type="evidence" value="ECO:0007669"/>
    <property type="project" value="UniProtKB-UniRule"/>
</dbReference>
<sequence length="490" mass="53372">MSERRYADGYRKLRKADEPRRIAYDVLHEVETQGAFANIVLPKVLRQARRDGHFSDRDAAFTSELVHGTLRAIGRLDWVISRHIDRPLADLDPRALVVLRMGAHQLLDMRVPDHAAVSATVDIAREHLTDGPVRFVNAVLRSITREDPSEREAAMDAIANEDEALGVRFSHPAWMVAAFREALKAHGYPEDELLDVLEADNEVPTVTLVARPSLMSVDELADEAEDILDTRVALGAVSPYAVLLESGDPARLPSIRDGRAGAQDEGSQLAALIAASAPLEGGSDERWLDLCAGPGGKAALLAGLAAGVGARVTANEVHPHRARLVERTTRQFDSIEVVSGDGRTFGGGQSAWPLGSFDRVVVDAPCSGMGSMRRRPESRWNRTPADVEELTVLQRELLDRAVALTRPGGVLTYITCSPHAAETREQVERLLKAGEVELLDTVALANECAPEALDVPASAGVIKGFSGRTLQLWDHRFGTDLMFVACLRKR</sequence>
<evidence type="ECO:0000313" key="8">
    <source>
        <dbReference type="Proteomes" id="UP000054686"/>
    </source>
</evidence>
<feature type="domain" description="SAM-dependent MTase RsmB/NOP-type" evidence="6">
    <location>
        <begin position="182"/>
        <end position="490"/>
    </location>
</feature>
<comment type="similarity">
    <text evidence="5">Belongs to the class I-like SAM-binding methyltransferase superfamily. RsmB/NOP family.</text>
</comment>
<dbReference type="CDD" id="cd02440">
    <property type="entry name" value="AdoMet_MTases"/>
    <property type="match status" value="1"/>
</dbReference>
<dbReference type="InterPro" id="IPR023267">
    <property type="entry name" value="RCMT"/>
</dbReference>
<dbReference type="OrthoDB" id="9810297at2"/>
<dbReference type="EMBL" id="LLVT01000003">
    <property type="protein sequence ID" value="KSW10396.1"/>
    <property type="molecule type" value="Genomic_DNA"/>
</dbReference>
<accession>A0A0V8RQG6</accession>
<dbReference type="PANTHER" id="PTHR22807:SF53">
    <property type="entry name" value="RIBOSOMAL RNA SMALL SUBUNIT METHYLTRANSFERASE B-RELATED"/>
    <property type="match status" value="1"/>
</dbReference>
<evidence type="ECO:0000256" key="3">
    <source>
        <dbReference type="ARBA" id="ARBA00022691"/>
    </source>
</evidence>
<feature type="binding site" evidence="5">
    <location>
        <position position="341"/>
    </location>
    <ligand>
        <name>S-adenosyl-L-methionine</name>
        <dbReference type="ChEBI" id="CHEBI:59789"/>
    </ligand>
</feature>
<evidence type="ECO:0000256" key="4">
    <source>
        <dbReference type="ARBA" id="ARBA00022884"/>
    </source>
</evidence>
<dbReference type="Pfam" id="PF01189">
    <property type="entry name" value="Methyltr_RsmB-F"/>
    <property type="match status" value="1"/>
</dbReference>
<dbReference type="PROSITE" id="PS51686">
    <property type="entry name" value="SAM_MT_RSMB_NOP"/>
    <property type="match status" value="1"/>
</dbReference>
<keyword evidence="2 5" id="KW-0808">Transferase</keyword>
<dbReference type="SUPFAM" id="SSF48013">
    <property type="entry name" value="NusB-like"/>
    <property type="match status" value="1"/>
</dbReference>
<feature type="binding site" evidence="5">
    <location>
        <begin position="291"/>
        <end position="297"/>
    </location>
    <ligand>
        <name>S-adenosyl-L-methionine</name>
        <dbReference type="ChEBI" id="CHEBI:59789"/>
    </ligand>
</feature>
<dbReference type="GO" id="GO:0006355">
    <property type="term" value="P:regulation of DNA-templated transcription"/>
    <property type="evidence" value="ECO:0007669"/>
    <property type="project" value="InterPro"/>
</dbReference>
<dbReference type="GO" id="GO:0001510">
    <property type="term" value="P:RNA methylation"/>
    <property type="evidence" value="ECO:0007669"/>
    <property type="project" value="InterPro"/>
</dbReference>
<dbReference type="InterPro" id="IPR001678">
    <property type="entry name" value="MeTrfase_RsmB-F_NOP2_dom"/>
</dbReference>
<dbReference type="Proteomes" id="UP000054686">
    <property type="component" value="Unassembled WGS sequence"/>
</dbReference>
<feature type="active site" description="Nucleophile" evidence="5">
    <location>
        <position position="416"/>
    </location>
</feature>
<dbReference type="Gene3D" id="3.40.50.150">
    <property type="entry name" value="Vaccinia Virus protein VP39"/>
    <property type="match status" value="1"/>
</dbReference>
<dbReference type="RefSeq" id="WP_060567287.1">
    <property type="nucleotide sequence ID" value="NZ_CP040006.1"/>
</dbReference>
<dbReference type="InterPro" id="IPR006027">
    <property type="entry name" value="NusB_RsmB_TIM44"/>
</dbReference>
<evidence type="ECO:0000256" key="5">
    <source>
        <dbReference type="PROSITE-ProRule" id="PRU01023"/>
    </source>
</evidence>
<dbReference type="GO" id="GO:0008173">
    <property type="term" value="F:RNA methyltransferase activity"/>
    <property type="evidence" value="ECO:0007669"/>
    <property type="project" value="InterPro"/>
</dbReference>
<name>A0A0V8RQG6_9ACTO</name>
<reference evidence="7 8" key="1">
    <citation type="submission" date="2015-10" db="EMBL/GenBank/DDBJ databases">
        <title>Draft Genome of Actinomyces odontolyticus subsp. actinosynbacter strain XH001.</title>
        <authorList>
            <person name="Mclean J.S."/>
            <person name="He X."/>
        </authorList>
    </citation>
    <scope>NUCLEOTIDE SEQUENCE [LARGE SCALE GENOMIC DNA]</scope>
    <source>
        <strain evidence="7 8">XH001</strain>
    </source>
</reference>
<feature type="binding site" evidence="5">
    <location>
        <position position="316"/>
    </location>
    <ligand>
        <name>S-adenosyl-L-methionine</name>
        <dbReference type="ChEBI" id="CHEBI:59789"/>
    </ligand>
</feature>
<evidence type="ECO:0000313" key="7">
    <source>
        <dbReference type="EMBL" id="KSW10396.1"/>
    </source>
</evidence>
<organism evidence="7 8">
    <name type="scientific">Schaalia odontolytica</name>
    <dbReference type="NCBI Taxonomy" id="1660"/>
    <lineage>
        <taxon>Bacteria</taxon>
        <taxon>Bacillati</taxon>
        <taxon>Actinomycetota</taxon>
        <taxon>Actinomycetes</taxon>
        <taxon>Actinomycetales</taxon>
        <taxon>Actinomycetaceae</taxon>
        <taxon>Schaalia</taxon>
    </lineage>
</organism>
<gene>
    <name evidence="7" type="ORF">APY09_07750</name>
</gene>
<evidence type="ECO:0000256" key="2">
    <source>
        <dbReference type="ARBA" id="ARBA00022679"/>
    </source>
</evidence>